<dbReference type="PANTHER" id="PTHR30097:SF4">
    <property type="entry name" value="SLR6042 PROTEIN"/>
    <property type="match status" value="1"/>
</dbReference>
<organism evidence="4">
    <name type="scientific">bioreactor metagenome</name>
    <dbReference type="NCBI Taxonomy" id="1076179"/>
    <lineage>
        <taxon>unclassified sequences</taxon>
        <taxon>metagenomes</taxon>
        <taxon>ecological metagenomes</taxon>
    </lineage>
</organism>
<feature type="domain" description="Multidrug resistance protein MdtA-like barrel-sandwich hybrid" evidence="2">
    <location>
        <begin position="78"/>
        <end position="218"/>
    </location>
</feature>
<dbReference type="InterPro" id="IPR058792">
    <property type="entry name" value="Beta-barrel_RND_2"/>
</dbReference>
<name>A0A644V1J0_9ZZZZ</name>
<dbReference type="Pfam" id="PF25954">
    <property type="entry name" value="Beta-barrel_RND_2"/>
    <property type="match status" value="1"/>
</dbReference>
<dbReference type="Pfam" id="PF25917">
    <property type="entry name" value="BSH_RND"/>
    <property type="match status" value="1"/>
</dbReference>
<dbReference type="GO" id="GO:0060003">
    <property type="term" value="P:copper ion export"/>
    <property type="evidence" value="ECO:0007669"/>
    <property type="project" value="TreeGrafter"/>
</dbReference>
<dbReference type="InterPro" id="IPR006143">
    <property type="entry name" value="RND_pump_MFP"/>
</dbReference>
<comment type="caution">
    <text evidence="4">The sequence shown here is derived from an EMBL/GenBank/DDBJ whole genome shotgun (WGS) entry which is preliminary data.</text>
</comment>
<evidence type="ECO:0000259" key="3">
    <source>
        <dbReference type="Pfam" id="PF25954"/>
    </source>
</evidence>
<dbReference type="PROSITE" id="PS51257">
    <property type="entry name" value="PROKAR_LIPOPROTEIN"/>
    <property type="match status" value="1"/>
</dbReference>
<dbReference type="Gene3D" id="2.40.50.100">
    <property type="match status" value="1"/>
</dbReference>
<keyword evidence="1" id="KW-0813">Transport</keyword>
<dbReference type="PANTHER" id="PTHR30097">
    <property type="entry name" value="CATION EFFLUX SYSTEM PROTEIN CUSB"/>
    <property type="match status" value="1"/>
</dbReference>
<accession>A0A644V1J0</accession>
<dbReference type="InterPro" id="IPR058625">
    <property type="entry name" value="MdtA-like_BSH"/>
</dbReference>
<dbReference type="InterPro" id="IPR051909">
    <property type="entry name" value="MFP_Cation_Efflux"/>
</dbReference>
<gene>
    <name evidence="4" type="ORF">SDC9_30707</name>
</gene>
<dbReference type="Gene3D" id="2.40.30.170">
    <property type="match status" value="1"/>
</dbReference>
<sequence length="306" mass="33422">MKHTILCVIAILTSCNSTTNTKQEMPTSVTADSATVISSDSTAYSQPYDSTSIDGTTAATAINKVSFNGTLIIPPQNFASVTMLMGGIIRSTNLLPGSYVKKGTLLATLDNLDFISLQQTFLESHAQTEYLKSEYNRQLVLSKEEVASVKKLEQSKADYLSMKSKMEAAEAQLSLLGISTQSLLKNGITPALEIKAPVNGYIGKVKVNVGKYLNEGDILCEIINKQETLLRLTTYEKDLKDISLGAKVWFRVNGMGTKTFEAKLISIGQEVDETSRSLEVFAKVISEDVNFRPGMYVTAQIEKDGM</sequence>
<evidence type="ECO:0000259" key="2">
    <source>
        <dbReference type="Pfam" id="PF25917"/>
    </source>
</evidence>
<dbReference type="SUPFAM" id="SSF111369">
    <property type="entry name" value="HlyD-like secretion proteins"/>
    <property type="match status" value="1"/>
</dbReference>
<dbReference type="Gene3D" id="1.10.287.470">
    <property type="entry name" value="Helix hairpin bin"/>
    <property type="match status" value="1"/>
</dbReference>
<dbReference type="EMBL" id="VSSQ01000194">
    <property type="protein sequence ID" value="MPL84742.1"/>
    <property type="molecule type" value="Genomic_DNA"/>
</dbReference>
<dbReference type="GO" id="GO:0030313">
    <property type="term" value="C:cell envelope"/>
    <property type="evidence" value="ECO:0007669"/>
    <property type="project" value="TreeGrafter"/>
</dbReference>
<dbReference type="NCBIfam" id="TIGR01730">
    <property type="entry name" value="RND_mfp"/>
    <property type="match status" value="1"/>
</dbReference>
<feature type="domain" description="CusB-like beta-barrel" evidence="3">
    <location>
        <begin position="233"/>
        <end position="303"/>
    </location>
</feature>
<dbReference type="GO" id="GO:0016020">
    <property type="term" value="C:membrane"/>
    <property type="evidence" value="ECO:0007669"/>
    <property type="project" value="InterPro"/>
</dbReference>
<evidence type="ECO:0000256" key="1">
    <source>
        <dbReference type="ARBA" id="ARBA00022448"/>
    </source>
</evidence>
<reference evidence="4" key="1">
    <citation type="submission" date="2019-08" db="EMBL/GenBank/DDBJ databases">
        <authorList>
            <person name="Kucharzyk K."/>
            <person name="Murdoch R.W."/>
            <person name="Higgins S."/>
            <person name="Loffler F."/>
        </authorList>
    </citation>
    <scope>NUCLEOTIDE SEQUENCE</scope>
</reference>
<dbReference type="GO" id="GO:0015679">
    <property type="term" value="P:plasma membrane copper ion transport"/>
    <property type="evidence" value="ECO:0007669"/>
    <property type="project" value="TreeGrafter"/>
</dbReference>
<protein>
    <submittedName>
        <fullName evidence="4">Uncharacterized protein</fullName>
    </submittedName>
</protein>
<dbReference type="AlphaFoldDB" id="A0A644V1J0"/>
<dbReference type="GO" id="GO:0022857">
    <property type="term" value="F:transmembrane transporter activity"/>
    <property type="evidence" value="ECO:0007669"/>
    <property type="project" value="InterPro"/>
</dbReference>
<evidence type="ECO:0000313" key="4">
    <source>
        <dbReference type="EMBL" id="MPL84742.1"/>
    </source>
</evidence>
<proteinExistence type="predicted"/>